<keyword evidence="7" id="KW-1185">Reference proteome</keyword>
<dbReference type="PANTHER" id="PTHR43280:SF29">
    <property type="entry name" value="ARAC-FAMILY TRANSCRIPTIONAL REGULATOR"/>
    <property type="match status" value="1"/>
</dbReference>
<proteinExistence type="predicted"/>
<accession>A0ABR7WMB5</accession>
<protein>
    <submittedName>
        <fullName evidence="6">Helix-turn-helix transcriptional regulator</fullName>
    </submittedName>
</protein>
<evidence type="ECO:0000313" key="7">
    <source>
        <dbReference type="Proteomes" id="UP000606600"/>
    </source>
</evidence>
<dbReference type="RefSeq" id="WP_191188136.1">
    <property type="nucleotide sequence ID" value="NZ_JACWMY010000003.1"/>
</dbReference>
<evidence type="ECO:0000256" key="2">
    <source>
        <dbReference type="ARBA" id="ARBA00023125"/>
    </source>
</evidence>
<organism evidence="6 7">
    <name type="scientific">Mucilaginibacter pankratovii</name>
    <dbReference type="NCBI Taxonomy" id="2772110"/>
    <lineage>
        <taxon>Bacteria</taxon>
        <taxon>Pseudomonadati</taxon>
        <taxon>Bacteroidota</taxon>
        <taxon>Sphingobacteriia</taxon>
        <taxon>Sphingobacteriales</taxon>
        <taxon>Sphingobacteriaceae</taxon>
        <taxon>Mucilaginibacter</taxon>
    </lineage>
</organism>
<dbReference type="InterPro" id="IPR018062">
    <property type="entry name" value="HTH_AraC-typ_CS"/>
</dbReference>
<feature type="transmembrane region" description="Helical" evidence="4">
    <location>
        <begin position="36"/>
        <end position="59"/>
    </location>
</feature>
<keyword evidence="4" id="KW-0812">Transmembrane</keyword>
<feature type="transmembrane region" description="Helical" evidence="4">
    <location>
        <begin position="145"/>
        <end position="162"/>
    </location>
</feature>
<evidence type="ECO:0000256" key="3">
    <source>
        <dbReference type="ARBA" id="ARBA00023163"/>
    </source>
</evidence>
<dbReference type="PANTHER" id="PTHR43280">
    <property type="entry name" value="ARAC-FAMILY TRANSCRIPTIONAL REGULATOR"/>
    <property type="match status" value="1"/>
</dbReference>
<feature type="domain" description="HTH araC/xylS-type" evidence="5">
    <location>
        <begin position="269"/>
        <end position="377"/>
    </location>
</feature>
<comment type="caution">
    <text evidence="6">The sequence shown here is derived from an EMBL/GenBank/DDBJ whole genome shotgun (WGS) entry which is preliminary data.</text>
</comment>
<reference evidence="6 7" key="1">
    <citation type="submission" date="2020-09" db="EMBL/GenBank/DDBJ databases">
        <title>Novel species of Mucilaginibacter isolated from a glacier on the Tibetan Plateau.</title>
        <authorList>
            <person name="Liu Q."/>
            <person name="Xin Y.-H."/>
        </authorList>
    </citation>
    <scope>NUCLEOTIDE SEQUENCE [LARGE SCALE GENOMIC DNA]</scope>
    <source>
        <strain evidence="6 7">ZT4R22</strain>
    </source>
</reference>
<keyword evidence="4" id="KW-1133">Transmembrane helix</keyword>
<keyword evidence="1" id="KW-0805">Transcription regulation</keyword>
<sequence length="390" mass="43343">MSFNWFDVIVLFGILQGVVSAALLLCIKSSNAATRLLAAMLFVFSVLSFKIVLHTLGLWDSPLLRYFPLAIDLLIQPLLYLYVVALILPKFKLRGRQLLHLLPPALLMLHAIVVYIAVLPVSGLSAKDAIAGQLYFNQVKSVEDVLSVISGIVYGLLSFRLVQRYRGWLYKNISGTAYPTFTWLKNVLLLTGILGAGLMANVLLDQVFHFNARHFLHWEIFYVYLSGLIYYIAIKSYQQKNGVVAAMPNDEKARPAELAVSKYTHTELATAKEAISLSLGKEKLFLNNELTLSALAAHIMLSPALVSEAINKGFGMPFRSLINNYRVEEVKQKLANEKLSHLSILGIAFESGFNSEASFYRIFKAATGESPKSYLAKTKKLTPPAAPRLS</sequence>
<dbReference type="Proteomes" id="UP000606600">
    <property type="component" value="Unassembled WGS sequence"/>
</dbReference>
<evidence type="ECO:0000256" key="1">
    <source>
        <dbReference type="ARBA" id="ARBA00023015"/>
    </source>
</evidence>
<evidence type="ECO:0000256" key="4">
    <source>
        <dbReference type="SAM" id="Phobius"/>
    </source>
</evidence>
<dbReference type="PROSITE" id="PS01124">
    <property type="entry name" value="HTH_ARAC_FAMILY_2"/>
    <property type="match status" value="1"/>
</dbReference>
<dbReference type="Gene3D" id="1.10.10.60">
    <property type="entry name" value="Homeodomain-like"/>
    <property type="match status" value="1"/>
</dbReference>
<gene>
    <name evidence="6" type="ORF">IDJ77_06535</name>
</gene>
<evidence type="ECO:0000313" key="6">
    <source>
        <dbReference type="EMBL" id="MBD1363461.1"/>
    </source>
</evidence>
<dbReference type="SUPFAM" id="SSF46689">
    <property type="entry name" value="Homeodomain-like"/>
    <property type="match status" value="1"/>
</dbReference>
<feature type="transmembrane region" description="Helical" evidence="4">
    <location>
        <begin position="183"/>
        <end position="203"/>
    </location>
</feature>
<feature type="transmembrane region" description="Helical" evidence="4">
    <location>
        <begin position="6"/>
        <end position="27"/>
    </location>
</feature>
<keyword evidence="2" id="KW-0238">DNA-binding</keyword>
<dbReference type="InterPro" id="IPR009057">
    <property type="entry name" value="Homeodomain-like_sf"/>
</dbReference>
<feature type="transmembrane region" description="Helical" evidence="4">
    <location>
        <begin position="215"/>
        <end position="233"/>
    </location>
</feature>
<evidence type="ECO:0000259" key="5">
    <source>
        <dbReference type="PROSITE" id="PS01124"/>
    </source>
</evidence>
<name>A0ABR7WMB5_9SPHI</name>
<dbReference type="EMBL" id="JACWMY010000003">
    <property type="protein sequence ID" value="MBD1363461.1"/>
    <property type="molecule type" value="Genomic_DNA"/>
</dbReference>
<dbReference type="PROSITE" id="PS00041">
    <property type="entry name" value="HTH_ARAC_FAMILY_1"/>
    <property type="match status" value="1"/>
</dbReference>
<dbReference type="InterPro" id="IPR018060">
    <property type="entry name" value="HTH_AraC"/>
</dbReference>
<dbReference type="Pfam" id="PF12833">
    <property type="entry name" value="HTH_18"/>
    <property type="match status" value="1"/>
</dbReference>
<keyword evidence="3" id="KW-0804">Transcription</keyword>
<dbReference type="SMART" id="SM00342">
    <property type="entry name" value="HTH_ARAC"/>
    <property type="match status" value="1"/>
</dbReference>
<keyword evidence="4" id="KW-0472">Membrane</keyword>
<feature type="transmembrane region" description="Helical" evidence="4">
    <location>
        <begin position="65"/>
        <end position="89"/>
    </location>
</feature>
<feature type="transmembrane region" description="Helical" evidence="4">
    <location>
        <begin position="101"/>
        <end position="125"/>
    </location>
</feature>